<dbReference type="AlphaFoldDB" id="A0A558R6W7"/>
<dbReference type="Gene3D" id="3.40.50.2300">
    <property type="match status" value="2"/>
</dbReference>
<dbReference type="PROSITE" id="PS50932">
    <property type="entry name" value="HTH_LACI_2"/>
    <property type="match status" value="1"/>
</dbReference>
<dbReference type="OrthoDB" id="7939625at2"/>
<dbReference type="InterPro" id="IPR028082">
    <property type="entry name" value="Peripla_BP_I"/>
</dbReference>
<protein>
    <submittedName>
        <fullName evidence="5">LacI family DNA-binding transcriptional regulator</fullName>
    </submittedName>
</protein>
<dbReference type="GO" id="GO:0003700">
    <property type="term" value="F:DNA-binding transcription factor activity"/>
    <property type="evidence" value="ECO:0007669"/>
    <property type="project" value="TreeGrafter"/>
</dbReference>
<dbReference type="SUPFAM" id="SSF53822">
    <property type="entry name" value="Periplasmic binding protein-like I"/>
    <property type="match status" value="1"/>
</dbReference>
<dbReference type="Proteomes" id="UP000318681">
    <property type="component" value="Unassembled WGS sequence"/>
</dbReference>
<dbReference type="EMBL" id="VNIM01000024">
    <property type="protein sequence ID" value="TVV75130.1"/>
    <property type="molecule type" value="Genomic_DNA"/>
</dbReference>
<evidence type="ECO:0000256" key="2">
    <source>
        <dbReference type="ARBA" id="ARBA00023125"/>
    </source>
</evidence>
<evidence type="ECO:0000313" key="5">
    <source>
        <dbReference type="EMBL" id="TVV75130.1"/>
    </source>
</evidence>
<keyword evidence="2 5" id="KW-0238">DNA-binding</keyword>
<dbReference type="Pfam" id="PF13377">
    <property type="entry name" value="Peripla_BP_3"/>
    <property type="match status" value="1"/>
</dbReference>
<sequence length="341" mass="35747">MVLTLPASRTGNGFLGTIGIRDVAKAAGVSPATVSRTLAGRAVDPAMRAAVEAAVRETGYRPNLAARRLRSRDTGTIGLIVADIRNPFFTAIARAVEEAAYARGLRVILCNTDEDPARETLYLRLMEEERVTGVILAPTRETPAVRAADLAVPVVLIDRSPPGGDHDAVLLDNRAASTMLVDHLHAQGYTRIAGLFGATSMTGHERRAGYLAATARLGLAADARAVPHGPGETEAVVAALLARADPPDALIASNGVMLLSVIRALNAAGAGQAGPAIAGFDNEPWTEVVCGGVTLIEQPVEQIGGEAMAMLLDRLHQPDASRRTVMLGGRLIVRGSTARRE</sequence>
<dbReference type="PANTHER" id="PTHR30146:SF145">
    <property type="entry name" value="RIBOSE OPERON REPRESSOR"/>
    <property type="match status" value="1"/>
</dbReference>
<gene>
    <name evidence="5" type="ORF">FOY91_08010</name>
</gene>
<dbReference type="SUPFAM" id="SSF47413">
    <property type="entry name" value="lambda repressor-like DNA-binding domains"/>
    <property type="match status" value="1"/>
</dbReference>
<evidence type="ECO:0000259" key="4">
    <source>
        <dbReference type="PROSITE" id="PS50932"/>
    </source>
</evidence>
<feature type="domain" description="HTH lacI-type" evidence="4">
    <location>
        <begin position="18"/>
        <end position="71"/>
    </location>
</feature>
<keyword evidence="6" id="KW-1185">Reference proteome</keyword>
<dbReference type="InterPro" id="IPR000843">
    <property type="entry name" value="HTH_LacI"/>
</dbReference>
<evidence type="ECO:0000256" key="3">
    <source>
        <dbReference type="ARBA" id="ARBA00023163"/>
    </source>
</evidence>
<proteinExistence type="predicted"/>
<accession>A0A558R6W7</accession>
<name>A0A558R6W7_9SPHN</name>
<keyword evidence="3" id="KW-0804">Transcription</keyword>
<reference evidence="5 6" key="1">
    <citation type="submission" date="2019-07" db="EMBL/GenBank/DDBJ databases">
        <title>Sphingomonas solaris sp. nov., isolated from a solar panel from Boston, Massachusetts.</title>
        <authorList>
            <person name="Tanner K."/>
            <person name="Pascual J."/>
            <person name="Mancuso C."/>
            <person name="Pereto J."/>
            <person name="Khalil A."/>
            <person name="Vilanova C."/>
        </authorList>
    </citation>
    <scope>NUCLEOTIDE SEQUENCE [LARGE SCALE GENOMIC DNA]</scope>
    <source>
        <strain evidence="5 6">R4DWN</strain>
    </source>
</reference>
<dbReference type="SMART" id="SM00354">
    <property type="entry name" value="HTH_LACI"/>
    <property type="match status" value="1"/>
</dbReference>
<dbReference type="Gene3D" id="1.10.260.40">
    <property type="entry name" value="lambda repressor-like DNA-binding domains"/>
    <property type="match status" value="1"/>
</dbReference>
<comment type="caution">
    <text evidence="5">The sequence shown here is derived from an EMBL/GenBank/DDBJ whole genome shotgun (WGS) entry which is preliminary data.</text>
</comment>
<dbReference type="GO" id="GO:0000976">
    <property type="term" value="F:transcription cis-regulatory region binding"/>
    <property type="evidence" value="ECO:0007669"/>
    <property type="project" value="TreeGrafter"/>
</dbReference>
<evidence type="ECO:0000313" key="6">
    <source>
        <dbReference type="Proteomes" id="UP000318681"/>
    </source>
</evidence>
<evidence type="ECO:0000256" key="1">
    <source>
        <dbReference type="ARBA" id="ARBA00023015"/>
    </source>
</evidence>
<dbReference type="InterPro" id="IPR010982">
    <property type="entry name" value="Lambda_DNA-bd_dom_sf"/>
</dbReference>
<organism evidence="5 6">
    <name type="scientific">Alterirhizorhabdus solaris</name>
    <dbReference type="NCBI Taxonomy" id="2529389"/>
    <lineage>
        <taxon>Bacteria</taxon>
        <taxon>Pseudomonadati</taxon>
        <taxon>Pseudomonadota</taxon>
        <taxon>Alphaproteobacteria</taxon>
        <taxon>Sphingomonadales</taxon>
        <taxon>Rhizorhabdaceae</taxon>
        <taxon>Alterirhizorhabdus</taxon>
    </lineage>
</organism>
<dbReference type="Pfam" id="PF00356">
    <property type="entry name" value="LacI"/>
    <property type="match status" value="1"/>
</dbReference>
<dbReference type="InterPro" id="IPR046335">
    <property type="entry name" value="LacI/GalR-like_sensor"/>
</dbReference>
<dbReference type="CDD" id="cd01392">
    <property type="entry name" value="HTH_LacI"/>
    <property type="match status" value="1"/>
</dbReference>
<dbReference type="PANTHER" id="PTHR30146">
    <property type="entry name" value="LACI-RELATED TRANSCRIPTIONAL REPRESSOR"/>
    <property type="match status" value="1"/>
</dbReference>
<keyword evidence="1" id="KW-0805">Transcription regulation</keyword>